<dbReference type="Proteomes" id="UP000182229">
    <property type="component" value="Unassembled WGS sequence"/>
</dbReference>
<keyword evidence="7" id="KW-1185">Reference proteome</keyword>
<keyword evidence="3" id="KW-0560">Oxidoreductase</keyword>
<keyword evidence="4" id="KW-0503">Monooxygenase</keyword>
<dbReference type="STRING" id="83449.BON30_16090"/>
<gene>
    <name evidence="6" type="ORF">BON30_16090</name>
</gene>
<dbReference type="Pfam" id="PF13450">
    <property type="entry name" value="NAD_binding_8"/>
    <property type="match status" value="1"/>
</dbReference>
<feature type="domain" description="FAD-binding" evidence="5">
    <location>
        <begin position="141"/>
        <end position="372"/>
    </location>
</feature>
<dbReference type="PRINTS" id="PR00420">
    <property type="entry name" value="RNGMNOXGNASE"/>
</dbReference>
<accession>A0A1L9BA08</accession>
<evidence type="ECO:0000313" key="7">
    <source>
        <dbReference type="Proteomes" id="UP000182229"/>
    </source>
</evidence>
<comment type="caution">
    <text evidence="6">The sequence shown here is derived from an EMBL/GenBank/DDBJ whole genome shotgun (WGS) entry which is preliminary data.</text>
</comment>
<sequence length="418" mass="46158">MHVAIIGAGIGGLALAQGLEQAGVSVAVYERDVSPDFRRQGYRVTLHPPGARQLRRCLSPAHWERILAASQKWKAPRAVNERLETLLSVPTAKMREPSRSINRLTLRRILLDGLEDVVHFGKAFERYEETPGGTVIVHFKDGTSAPCDVMIGADGNQSRVRRQLLPQHAELSDTGYRDLAGKMILTPETRREIESLGLESLMIVSETAGHTMVLIRQEFHHPAAGEASALPAEDTEDYVYWGLIAPAGHFASATNLERPDAAALKQRALEMTRDWHPVFRRLLELTDPANINLLSLRTSVPHGHWGTRRVTLLGDAIHSMVPMRGQGANTAIRDAALLTERLTAAHRDGTSVTEALHAYEVEMLEYGFDAVRASLSTLHQSMAGTRFTRSLFHGALKAVNRTVLVVARFIPDPRVQGE</sequence>
<reference evidence="6 7" key="2">
    <citation type="submission" date="2016-12" db="EMBL/GenBank/DDBJ databases">
        <title>Draft Genome Sequence of Cystobacter ferrugineus Strain Cbfe23.</title>
        <authorList>
            <person name="Akbar S."/>
            <person name="Dowd S.E."/>
            <person name="Stevens D.C."/>
        </authorList>
    </citation>
    <scope>NUCLEOTIDE SEQUENCE [LARGE SCALE GENOMIC DNA]</scope>
    <source>
        <strain evidence="6 7">Cbfe23</strain>
    </source>
</reference>
<proteinExistence type="predicted"/>
<evidence type="ECO:0000256" key="3">
    <source>
        <dbReference type="ARBA" id="ARBA00023002"/>
    </source>
</evidence>
<protein>
    <recommendedName>
        <fullName evidence="5">FAD-binding domain-containing protein</fullName>
    </recommendedName>
</protein>
<dbReference type="EMBL" id="MPIN01000004">
    <property type="protein sequence ID" value="OJH39075.1"/>
    <property type="molecule type" value="Genomic_DNA"/>
</dbReference>
<evidence type="ECO:0000256" key="1">
    <source>
        <dbReference type="ARBA" id="ARBA00022630"/>
    </source>
</evidence>
<keyword evidence="1" id="KW-0285">Flavoprotein</keyword>
<dbReference type="SUPFAM" id="SSF51905">
    <property type="entry name" value="FAD/NAD(P)-binding domain"/>
    <property type="match status" value="1"/>
</dbReference>
<name>A0A1L9BA08_9BACT</name>
<dbReference type="Pfam" id="PF01494">
    <property type="entry name" value="FAD_binding_3"/>
    <property type="match status" value="1"/>
</dbReference>
<dbReference type="InterPro" id="IPR036188">
    <property type="entry name" value="FAD/NAD-bd_sf"/>
</dbReference>
<dbReference type="PANTHER" id="PTHR47178:SF5">
    <property type="entry name" value="FAD-BINDING DOMAIN-CONTAINING PROTEIN"/>
    <property type="match status" value="1"/>
</dbReference>
<dbReference type="PANTHER" id="PTHR47178">
    <property type="entry name" value="MONOOXYGENASE, FAD-BINDING"/>
    <property type="match status" value="1"/>
</dbReference>
<evidence type="ECO:0000313" key="6">
    <source>
        <dbReference type="EMBL" id="OJH39075.1"/>
    </source>
</evidence>
<dbReference type="GO" id="GO:0004497">
    <property type="term" value="F:monooxygenase activity"/>
    <property type="evidence" value="ECO:0007669"/>
    <property type="project" value="UniProtKB-KW"/>
</dbReference>
<dbReference type="GO" id="GO:0071949">
    <property type="term" value="F:FAD binding"/>
    <property type="evidence" value="ECO:0007669"/>
    <property type="project" value="InterPro"/>
</dbReference>
<keyword evidence="2" id="KW-0274">FAD</keyword>
<evidence type="ECO:0000256" key="4">
    <source>
        <dbReference type="ARBA" id="ARBA00023033"/>
    </source>
</evidence>
<dbReference type="InterPro" id="IPR002938">
    <property type="entry name" value="FAD-bd"/>
</dbReference>
<reference evidence="7" key="1">
    <citation type="submission" date="2016-11" db="EMBL/GenBank/DDBJ databases">
        <authorList>
            <person name="Shukria A."/>
            <person name="Stevens D.C."/>
        </authorList>
    </citation>
    <scope>NUCLEOTIDE SEQUENCE [LARGE SCALE GENOMIC DNA]</scope>
    <source>
        <strain evidence="7">Cbfe23</strain>
    </source>
</reference>
<evidence type="ECO:0000256" key="2">
    <source>
        <dbReference type="ARBA" id="ARBA00022827"/>
    </source>
</evidence>
<dbReference type="AlphaFoldDB" id="A0A1L9BA08"/>
<organism evidence="6 7">
    <name type="scientific">Cystobacter ferrugineus</name>
    <dbReference type="NCBI Taxonomy" id="83449"/>
    <lineage>
        <taxon>Bacteria</taxon>
        <taxon>Pseudomonadati</taxon>
        <taxon>Myxococcota</taxon>
        <taxon>Myxococcia</taxon>
        <taxon>Myxococcales</taxon>
        <taxon>Cystobacterineae</taxon>
        <taxon>Archangiaceae</taxon>
        <taxon>Cystobacter</taxon>
    </lineage>
</organism>
<dbReference type="Gene3D" id="3.50.50.60">
    <property type="entry name" value="FAD/NAD(P)-binding domain"/>
    <property type="match status" value="1"/>
</dbReference>
<evidence type="ECO:0000259" key="5">
    <source>
        <dbReference type="Pfam" id="PF01494"/>
    </source>
</evidence>